<dbReference type="AlphaFoldDB" id="A3ZM88"/>
<feature type="transmembrane region" description="Helical" evidence="2">
    <location>
        <begin position="85"/>
        <end position="105"/>
    </location>
</feature>
<name>A3ZM88_9BACT</name>
<evidence type="ECO:0000313" key="4">
    <source>
        <dbReference type="Proteomes" id="UP000004358"/>
    </source>
</evidence>
<dbReference type="InterPro" id="IPR034804">
    <property type="entry name" value="SQR/QFR_C/D"/>
</dbReference>
<comment type="caution">
    <text evidence="3">The sequence shown here is derived from an EMBL/GenBank/DDBJ whole genome shotgun (WGS) entry which is preliminary data.</text>
</comment>
<dbReference type="SUPFAM" id="SSF81343">
    <property type="entry name" value="Fumarate reductase respiratory complex transmembrane subunits"/>
    <property type="match status" value="1"/>
</dbReference>
<dbReference type="Gene3D" id="1.20.1300.10">
    <property type="entry name" value="Fumarate reductase/succinate dehydrogenase, transmembrane subunit"/>
    <property type="match status" value="1"/>
</dbReference>
<protein>
    <submittedName>
        <fullName evidence="3">Succinate dehydrogenase cytochrome B-558 subunit</fullName>
    </submittedName>
</protein>
<feature type="region of interest" description="Disordered" evidence="1">
    <location>
        <begin position="268"/>
        <end position="306"/>
    </location>
</feature>
<gene>
    <name evidence="3" type="ORF">DSM3645_00045</name>
</gene>
<dbReference type="CDD" id="cd03497">
    <property type="entry name" value="SQR_TypeB_1_TM"/>
    <property type="match status" value="1"/>
</dbReference>
<keyword evidence="2" id="KW-0812">Transmembrane</keyword>
<feature type="transmembrane region" description="Helical" evidence="2">
    <location>
        <begin position="221"/>
        <end position="244"/>
    </location>
</feature>
<evidence type="ECO:0000256" key="1">
    <source>
        <dbReference type="SAM" id="MobiDB-lite"/>
    </source>
</evidence>
<feature type="transmembrane region" description="Helical" evidence="2">
    <location>
        <begin position="183"/>
        <end position="209"/>
    </location>
</feature>
<dbReference type="HOGENOM" id="CLU_078991_0_0_0"/>
<evidence type="ECO:0000313" key="3">
    <source>
        <dbReference type="EMBL" id="EAQ82057.1"/>
    </source>
</evidence>
<dbReference type="GO" id="GO:0016020">
    <property type="term" value="C:membrane"/>
    <property type="evidence" value="ECO:0007669"/>
    <property type="project" value="InterPro"/>
</dbReference>
<proteinExistence type="predicted"/>
<dbReference type="STRING" id="314230.DSM3645_00045"/>
<keyword evidence="2" id="KW-0472">Membrane</keyword>
<keyword evidence="2" id="KW-1133">Transmembrane helix</keyword>
<evidence type="ECO:0000256" key="2">
    <source>
        <dbReference type="SAM" id="Phobius"/>
    </source>
</evidence>
<sequence>MLLGQLGFVADRRQRGLQVSNKPGFWARNEFLIRRLHSLTGLLPVGAYMIVHLLVNSSVAVSPETFQRSVFSIHALGALLPLVEWTFIFLPIMFHAFLGLAFTFGASPNYTEYRYNSNFRYTMQRATGLLAFVFIAWHVFHMHGWIHNDAWRHLIAGYGGMFHPYNAATSAAHAMQASVLYPVFYTVGVLACVFHLSNGLFTMGITWGIWISPKAQHGAKLVTGVFGLGLALVGITSIVGLYTLKNFAEIREKENTAYELLVETGDIPADPEKRDLSADESLDEAPPFEGAAAPKADATEKPAVSE</sequence>
<dbReference type="EMBL" id="AANZ01000002">
    <property type="protein sequence ID" value="EAQ82057.1"/>
    <property type="molecule type" value="Genomic_DNA"/>
</dbReference>
<reference evidence="3 4" key="1">
    <citation type="submission" date="2006-02" db="EMBL/GenBank/DDBJ databases">
        <authorList>
            <person name="Amann R."/>
            <person name="Ferriera S."/>
            <person name="Johnson J."/>
            <person name="Kravitz S."/>
            <person name="Halpern A."/>
            <person name="Remington K."/>
            <person name="Beeson K."/>
            <person name="Tran B."/>
            <person name="Rogers Y.-H."/>
            <person name="Friedman R."/>
            <person name="Venter J.C."/>
        </authorList>
    </citation>
    <scope>NUCLEOTIDE SEQUENCE [LARGE SCALE GENOMIC DNA]</scope>
    <source>
        <strain evidence="3 4">DSM 3645</strain>
    </source>
</reference>
<accession>A3ZM88</accession>
<dbReference type="InterPro" id="IPR016002">
    <property type="entry name" value="Succ_DH_cyt_b558_Firmicute"/>
</dbReference>
<organism evidence="3 4">
    <name type="scientific">Blastopirellula marina DSM 3645</name>
    <dbReference type="NCBI Taxonomy" id="314230"/>
    <lineage>
        <taxon>Bacteria</taxon>
        <taxon>Pseudomonadati</taxon>
        <taxon>Planctomycetota</taxon>
        <taxon>Planctomycetia</taxon>
        <taxon>Pirellulales</taxon>
        <taxon>Pirellulaceae</taxon>
        <taxon>Blastopirellula</taxon>
    </lineage>
</organism>
<feature type="transmembrane region" description="Helical" evidence="2">
    <location>
        <begin position="126"/>
        <end position="146"/>
    </location>
</feature>
<dbReference type="Proteomes" id="UP000004358">
    <property type="component" value="Unassembled WGS sequence"/>
</dbReference>